<evidence type="ECO:0000313" key="2">
    <source>
        <dbReference type="Proteomes" id="UP000647587"/>
    </source>
</evidence>
<proteinExistence type="predicted"/>
<reference evidence="2" key="1">
    <citation type="journal article" date="2019" name="Int. J. Syst. Evol. Microbiol.">
        <title>The Global Catalogue of Microorganisms (GCM) 10K type strain sequencing project: providing services to taxonomists for standard genome sequencing and annotation.</title>
        <authorList>
            <consortium name="The Broad Institute Genomics Platform"/>
            <consortium name="The Broad Institute Genome Sequencing Center for Infectious Disease"/>
            <person name="Wu L."/>
            <person name="Ma J."/>
        </authorList>
    </citation>
    <scope>NUCLEOTIDE SEQUENCE [LARGE SCALE GENOMIC DNA]</scope>
    <source>
        <strain evidence="2">JCM 30331</strain>
    </source>
</reference>
<comment type="caution">
    <text evidence="1">The sequence shown here is derived from an EMBL/GenBank/DDBJ whole genome shotgun (WGS) entry which is preliminary data.</text>
</comment>
<dbReference type="EMBL" id="BMPP01000014">
    <property type="protein sequence ID" value="GGK34480.1"/>
    <property type="molecule type" value="Genomic_DNA"/>
</dbReference>
<gene>
    <name evidence="1" type="ORF">GCM10008955_30640</name>
</gene>
<name>A0ABQ2F2X4_9DEIO</name>
<sequence>MRIEFDPTLNGGLDKLHRYHQEAVVHAAHRQAVEGQDAGTRAWWSTAVRQMRQLFRRPAVPATRH</sequence>
<evidence type="ECO:0000313" key="1">
    <source>
        <dbReference type="EMBL" id="GGK34480.1"/>
    </source>
</evidence>
<organism evidence="1 2">
    <name type="scientific">Deinococcus malanensis</name>
    <dbReference type="NCBI Taxonomy" id="1706855"/>
    <lineage>
        <taxon>Bacteria</taxon>
        <taxon>Thermotogati</taxon>
        <taxon>Deinococcota</taxon>
        <taxon>Deinococci</taxon>
        <taxon>Deinococcales</taxon>
        <taxon>Deinococcaceae</taxon>
        <taxon>Deinococcus</taxon>
    </lineage>
</organism>
<accession>A0ABQ2F2X4</accession>
<dbReference type="Proteomes" id="UP000647587">
    <property type="component" value="Unassembled WGS sequence"/>
</dbReference>
<dbReference type="RefSeq" id="WP_189010350.1">
    <property type="nucleotide sequence ID" value="NZ_BMPP01000014.1"/>
</dbReference>
<keyword evidence="2" id="KW-1185">Reference proteome</keyword>
<protein>
    <submittedName>
        <fullName evidence="1">Uncharacterized protein</fullName>
    </submittedName>
</protein>